<organism evidence="3">
    <name type="scientific">Caenorhabditis brenneri</name>
    <name type="common">Nematode worm</name>
    <dbReference type="NCBI Taxonomy" id="135651"/>
    <lineage>
        <taxon>Eukaryota</taxon>
        <taxon>Metazoa</taxon>
        <taxon>Ecdysozoa</taxon>
        <taxon>Nematoda</taxon>
        <taxon>Chromadorea</taxon>
        <taxon>Rhabditida</taxon>
        <taxon>Rhabditina</taxon>
        <taxon>Rhabditomorpha</taxon>
        <taxon>Rhabditoidea</taxon>
        <taxon>Rhabditidae</taxon>
        <taxon>Peloderinae</taxon>
        <taxon>Caenorhabditis</taxon>
    </lineage>
</organism>
<keyword evidence="1" id="KW-0472">Membrane</keyword>
<dbReference type="EMBL" id="GL380195">
    <property type="protein sequence ID" value="EGT50052.1"/>
    <property type="molecule type" value="Genomic_DNA"/>
</dbReference>
<evidence type="ECO:0000313" key="2">
    <source>
        <dbReference type="EMBL" id="EGT50052.1"/>
    </source>
</evidence>
<feature type="transmembrane region" description="Helical" evidence="1">
    <location>
        <begin position="186"/>
        <end position="209"/>
    </location>
</feature>
<name>G0PAZ0_CAEBE</name>
<dbReference type="AlphaFoldDB" id="G0PAZ0"/>
<feature type="transmembrane region" description="Helical" evidence="1">
    <location>
        <begin position="16"/>
        <end position="36"/>
    </location>
</feature>
<accession>G0PAZ0</accession>
<evidence type="ECO:0000256" key="1">
    <source>
        <dbReference type="SAM" id="Phobius"/>
    </source>
</evidence>
<gene>
    <name evidence="2" type="ORF">CAEBREN_10322</name>
</gene>
<sequence length="284" mass="31971">MFMARNTPGEPPKCKYSIVTLQTCNAVFAIIMLSLSGKPNRLEENPSFNWTALISLIAILLIFVAIKLIIWYKDHANQEASNPKNRCKRDLLIGYGAISICGYIPLIVMYVIGYHPIFVTSAIICYTAPGFIFLLFILQHLKKYQVCREDQSISYHVLSSVLHVIVFVVIAFFVGRLKTEFGQWLIMWDTLLFALVRGEFLAVLVNGVWLKERIERPNVAGLPEPMRRSSCHLESCSSDSLDSFSVKFVRTEINHGQGWQTGAATEEFCNIGYCDGAKKSAANC</sequence>
<evidence type="ECO:0000313" key="3">
    <source>
        <dbReference type="Proteomes" id="UP000008068"/>
    </source>
</evidence>
<feature type="transmembrane region" description="Helical" evidence="1">
    <location>
        <begin position="118"/>
        <end position="141"/>
    </location>
</feature>
<reference evidence="3" key="1">
    <citation type="submission" date="2011-07" db="EMBL/GenBank/DDBJ databases">
        <authorList>
            <consortium name="Caenorhabditis brenneri Sequencing and Analysis Consortium"/>
            <person name="Wilson R.K."/>
        </authorList>
    </citation>
    <scope>NUCLEOTIDE SEQUENCE [LARGE SCALE GENOMIC DNA]</scope>
    <source>
        <strain evidence="3">PB2801</strain>
    </source>
</reference>
<keyword evidence="1" id="KW-1133">Transmembrane helix</keyword>
<dbReference type="HOGENOM" id="CLU_980797_0_0_1"/>
<protein>
    <submittedName>
        <fullName evidence="2">Uncharacterized protein</fullName>
    </submittedName>
</protein>
<feature type="transmembrane region" description="Helical" evidence="1">
    <location>
        <begin position="48"/>
        <end position="70"/>
    </location>
</feature>
<dbReference type="InParanoid" id="G0PAZ0"/>
<keyword evidence="3" id="KW-1185">Reference proteome</keyword>
<dbReference type="Proteomes" id="UP000008068">
    <property type="component" value="Unassembled WGS sequence"/>
</dbReference>
<proteinExistence type="predicted"/>
<feature type="transmembrane region" description="Helical" evidence="1">
    <location>
        <begin position="153"/>
        <end position="174"/>
    </location>
</feature>
<keyword evidence="1" id="KW-0812">Transmembrane</keyword>
<feature type="transmembrane region" description="Helical" evidence="1">
    <location>
        <begin position="91"/>
        <end position="112"/>
    </location>
</feature>